<gene>
    <name evidence="2" type="ORF">BO99DRAFT_434492</name>
</gene>
<accession>A0A2V5H0J7</accession>
<protein>
    <submittedName>
        <fullName evidence="2">Uncharacterized protein</fullName>
    </submittedName>
</protein>
<name>A0A2V5H0J7_ASPV1</name>
<evidence type="ECO:0000313" key="3">
    <source>
        <dbReference type="Proteomes" id="UP000249829"/>
    </source>
</evidence>
<reference evidence="2 3" key="1">
    <citation type="submission" date="2018-02" db="EMBL/GenBank/DDBJ databases">
        <title>The genomes of Aspergillus section Nigri reveals drivers in fungal speciation.</title>
        <authorList>
            <consortium name="DOE Joint Genome Institute"/>
            <person name="Vesth T.C."/>
            <person name="Nybo J."/>
            <person name="Theobald S."/>
            <person name="Brandl J."/>
            <person name="Frisvad J.C."/>
            <person name="Nielsen K.F."/>
            <person name="Lyhne E.K."/>
            <person name="Kogle M.E."/>
            <person name="Kuo A."/>
            <person name="Riley R."/>
            <person name="Clum A."/>
            <person name="Nolan M."/>
            <person name="Lipzen A."/>
            <person name="Salamov A."/>
            <person name="Henrissat B."/>
            <person name="Wiebenga A."/>
            <person name="De vries R.P."/>
            <person name="Grigoriev I.V."/>
            <person name="Mortensen U.H."/>
            <person name="Andersen M.R."/>
            <person name="Baker S.E."/>
        </authorList>
    </citation>
    <scope>NUCLEOTIDE SEQUENCE [LARGE SCALE GENOMIC DNA]</scope>
    <source>
        <strain evidence="2 3">CBS 115571</strain>
    </source>
</reference>
<evidence type="ECO:0000313" key="2">
    <source>
        <dbReference type="EMBL" id="PYI17429.1"/>
    </source>
</evidence>
<feature type="region of interest" description="Disordered" evidence="1">
    <location>
        <begin position="41"/>
        <end position="130"/>
    </location>
</feature>
<feature type="compositionally biased region" description="Polar residues" evidence="1">
    <location>
        <begin position="44"/>
        <end position="56"/>
    </location>
</feature>
<keyword evidence="3" id="KW-1185">Reference proteome</keyword>
<organism evidence="2 3">
    <name type="scientific">Aspergillus violaceofuscus (strain CBS 115571)</name>
    <dbReference type="NCBI Taxonomy" id="1450538"/>
    <lineage>
        <taxon>Eukaryota</taxon>
        <taxon>Fungi</taxon>
        <taxon>Dikarya</taxon>
        <taxon>Ascomycota</taxon>
        <taxon>Pezizomycotina</taxon>
        <taxon>Eurotiomycetes</taxon>
        <taxon>Eurotiomycetidae</taxon>
        <taxon>Eurotiales</taxon>
        <taxon>Aspergillaceae</taxon>
        <taxon>Aspergillus</taxon>
    </lineage>
</organism>
<dbReference type="AlphaFoldDB" id="A0A2V5H0J7"/>
<feature type="compositionally biased region" description="Basic and acidic residues" evidence="1">
    <location>
        <begin position="59"/>
        <end position="69"/>
    </location>
</feature>
<evidence type="ECO:0000256" key="1">
    <source>
        <dbReference type="SAM" id="MobiDB-lite"/>
    </source>
</evidence>
<dbReference type="EMBL" id="KZ825156">
    <property type="protein sequence ID" value="PYI17429.1"/>
    <property type="molecule type" value="Genomic_DNA"/>
</dbReference>
<feature type="compositionally biased region" description="Polar residues" evidence="1">
    <location>
        <begin position="120"/>
        <end position="130"/>
    </location>
</feature>
<proteinExistence type="predicted"/>
<dbReference type="Proteomes" id="UP000249829">
    <property type="component" value="Unassembled WGS sequence"/>
</dbReference>
<sequence>MPIFQKSDVPDIMDKDIFHTKIHAICNGINRDSPRFITARRAVNQETKPPLSQQGVHSKPTDKSYDISHENPLPPRTAEKANRNKKRISSEPETLLGANRQSDRRKLSAGGAQEPGIGSESLSDRQPPSI</sequence>